<comment type="caution">
    <text evidence="1">The sequence shown here is derived from an EMBL/GenBank/DDBJ whole genome shotgun (WGS) entry which is preliminary data.</text>
</comment>
<dbReference type="Proteomes" id="UP000620559">
    <property type="component" value="Unassembled WGS sequence"/>
</dbReference>
<dbReference type="RefSeq" id="WP_193915945.1">
    <property type="nucleotide sequence ID" value="NZ_JADEWL010000002.1"/>
</dbReference>
<accession>A0A8J7F514</accession>
<evidence type="ECO:0000313" key="2">
    <source>
        <dbReference type="Proteomes" id="UP000620559"/>
    </source>
</evidence>
<dbReference type="PANTHER" id="PTHR34365">
    <property type="entry name" value="ENOLASE (DUF1399)"/>
    <property type="match status" value="1"/>
</dbReference>
<organism evidence="1 2">
    <name type="scientific">Plectonema cf. radiosum LEGE 06105</name>
    <dbReference type="NCBI Taxonomy" id="945769"/>
    <lineage>
        <taxon>Bacteria</taxon>
        <taxon>Bacillati</taxon>
        <taxon>Cyanobacteriota</taxon>
        <taxon>Cyanophyceae</taxon>
        <taxon>Oscillatoriophycideae</taxon>
        <taxon>Oscillatoriales</taxon>
        <taxon>Microcoleaceae</taxon>
        <taxon>Plectonema</taxon>
    </lineage>
</organism>
<dbReference type="InterPro" id="IPR009836">
    <property type="entry name" value="GRDP-like"/>
</dbReference>
<dbReference type="AlphaFoldDB" id="A0A8J7F514"/>
<dbReference type="PANTHER" id="PTHR34365:SF7">
    <property type="entry name" value="GLYCINE-RICH DOMAIN-CONTAINING PROTEIN 1"/>
    <property type="match status" value="1"/>
</dbReference>
<proteinExistence type="predicted"/>
<evidence type="ECO:0000313" key="1">
    <source>
        <dbReference type="EMBL" id="MBE9211294.1"/>
    </source>
</evidence>
<protein>
    <recommendedName>
        <fullName evidence="3">Glycine-rich domain-containing protein-like</fullName>
    </recommendedName>
</protein>
<dbReference type="EMBL" id="JADEWL010000002">
    <property type="protein sequence ID" value="MBE9211294.1"/>
    <property type="molecule type" value="Genomic_DNA"/>
</dbReference>
<sequence length="171" mass="20191">MLFAKSNISTDVQTFIEKLARLDLGPIAYRLMYCNEDKWNIQQTNQAILQYLMFLLLIYLYPNGELVPNEEIDRVWHYHILDTIKYAEDCEMLFGRFIHHFPYFGKRGKTDQDNLQKTFEQTQVLFQEHFGINMEITNKKSIASDCQPIGKITQLVRPRVDIGEIFTAGYR</sequence>
<evidence type="ECO:0008006" key="3">
    <source>
        <dbReference type="Google" id="ProtNLM"/>
    </source>
</evidence>
<gene>
    <name evidence="1" type="ORF">IQ247_00920</name>
</gene>
<name>A0A8J7F514_9CYAN</name>
<keyword evidence="2" id="KW-1185">Reference proteome</keyword>
<reference evidence="1" key="1">
    <citation type="submission" date="2020-10" db="EMBL/GenBank/DDBJ databases">
        <authorList>
            <person name="Castelo-Branco R."/>
            <person name="Eusebio N."/>
            <person name="Adriana R."/>
            <person name="Vieira A."/>
            <person name="Brugerolle De Fraissinette N."/>
            <person name="Rezende De Castro R."/>
            <person name="Schneider M.P."/>
            <person name="Vasconcelos V."/>
            <person name="Leao P.N."/>
        </authorList>
    </citation>
    <scope>NUCLEOTIDE SEQUENCE</scope>
    <source>
        <strain evidence="1">LEGE 06105</strain>
    </source>
</reference>